<proteinExistence type="predicted"/>
<gene>
    <name evidence="2" type="ORF">BSFP_062890</name>
</gene>
<evidence type="ECO:0000259" key="1">
    <source>
        <dbReference type="Pfam" id="PF13503"/>
    </source>
</evidence>
<organism evidence="2 3">
    <name type="scientific">Burkholderia stabilis</name>
    <dbReference type="NCBI Taxonomy" id="95485"/>
    <lineage>
        <taxon>Bacteria</taxon>
        <taxon>Pseudomonadati</taxon>
        <taxon>Pseudomonadota</taxon>
        <taxon>Betaproteobacteria</taxon>
        <taxon>Burkholderiales</taxon>
        <taxon>Burkholderiaceae</taxon>
        <taxon>Burkholderia</taxon>
        <taxon>Burkholderia cepacia complex</taxon>
    </lineage>
</organism>
<feature type="domain" description="DUF4123" evidence="1">
    <location>
        <begin position="10"/>
        <end position="129"/>
    </location>
</feature>
<dbReference type="Proteomes" id="UP000218432">
    <property type="component" value="Chromosome 3"/>
</dbReference>
<evidence type="ECO:0000313" key="3">
    <source>
        <dbReference type="Proteomes" id="UP000218432"/>
    </source>
</evidence>
<accession>A0A1Y1BWC0</accession>
<dbReference type="Pfam" id="PF13503">
    <property type="entry name" value="DUF4123"/>
    <property type="match status" value="1"/>
</dbReference>
<protein>
    <recommendedName>
        <fullName evidence="1">DUF4123 domain-containing protein</fullName>
    </recommendedName>
</protein>
<sequence length="294" mass="34032">MSTVQHPEKLYGLVDGAQYPEALAPWVLEYSPEVRSLFEGLPEEEAGNAAPILFEIDDADSEWARQIDHMDRYRPCLTVIRSALRIDELNAHLQRFLFADIGDGMQVLLRLFDPRSLPSILDVCGKEVRAGITYPMSMWMYRGGYMEWQRVEIDERRHGVDVEQVDVSLEQQQLDELEQRDEPYALAGEMVDLGLIDETQPYAVNYQDFLRRYNRAVDWGLASRADRHAFCVASYQYGESFDQQDEIRFAIRSSVTEKTPLVQQFERVPGYIWRELADDFQKRMSELTVGMAGE</sequence>
<dbReference type="RefSeq" id="WP_096475832.1">
    <property type="nucleotide sequence ID" value="NZ_AP018113.1"/>
</dbReference>
<dbReference type="InterPro" id="IPR025391">
    <property type="entry name" value="DUF4123"/>
</dbReference>
<name>A0A1Y1BWC0_9BURK</name>
<reference evidence="2 3" key="1">
    <citation type="journal article" date="2017" name="Genome Announc.">
        <title>Complete Genome Sequence of Burkholderia stabilis FERMP-21014.</title>
        <authorList>
            <person name="Konishi K."/>
            <person name="Kumagai T."/>
            <person name="Sakasegawa S."/>
            <person name="Tamura T."/>
        </authorList>
    </citation>
    <scope>NUCLEOTIDE SEQUENCE [LARGE SCALE GENOMIC DNA]</scope>
    <source>
        <strain evidence="2 3">FERMP-21014</strain>
    </source>
</reference>
<dbReference type="AlphaFoldDB" id="A0A1Y1BWC0"/>
<evidence type="ECO:0000313" key="2">
    <source>
        <dbReference type="EMBL" id="BAX63416.1"/>
    </source>
</evidence>
<dbReference type="EMBL" id="AP018113">
    <property type="protein sequence ID" value="BAX63416.1"/>
    <property type="molecule type" value="Genomic_DNA"/>
</dbReference>